<dbReference type="Proteomes" id="UP000297245">
    <property type="component" value="Unassembled WGS sequence"/>
</dbReference>
<gene>
    <name evidence="1" type="ORF">K435DRAFT_788976</name>
</gene>
<name>A0A4S8MV36_DENBC</name>
<organism evidence="1 2">
    <name type="scientific">Dendrothele bispora (strain CBS 962.96)</name>
    <dbReference type="NCBI Taxonomy" id="1314807"/>
    <lineage>
        <taxon>Eukaryota</taxon>
        <taxon>Fungi</taxon>
        <taxon>Dikarya</taxon>
        <taxon>Basidiomycota</taxon>
        <taxon>Agaricomycotina</taxon>
        <taxon>Agaricomycetes</taxon>
        <taxon>Agaricomycetidae</taxon>
        <taxon>Agaricales</taxon>
        <taxon>Agaricales incertae sedis</taxon>
        <taxon>Dendrothele</taxon>
    </lineage>
</organism>
<dbReference type="AlphaFoldDB" id="A0A4S8MV36"/>
<evidence type="ECO:0000313" key="1">
    <source>
        <dbReference type="EMBL" id="THV06861.1"/>
    </source>
</evidence>
<sequence length="163" mass="18496">MSKISVEGPGVERDLCHFSALEFGFRSQKLTPAQGIRVRRLLTISSKSMGTAEFKLRRVSTSDQPQYLPDVRNLLKLVVGWVMTNHTATIKTISENLVLRKFLRMQKQKLAKGTSCNADAKEKISFVKRIVGLEYFDISVQWILLRCSTPIVIETTEEIGSRH</sequence>
<protein>
    <submittedName>
        <fullName evidence="1">Uncharacterized protein</fullName>
    </submittedName>
</protein>
<accession>A0A4S8MV36</accession>
<proteinExistence type="predicted"/>
<reference evidence="1 2" key="1">
    <citation type="journal article" date="2019" name="Nat. Ecol. Evol.">
        <title>Megaphylogeny resolves global patterns of mushroom evolution.</title>
        <authorList>
            <person name="Varga T."/>
            <person name="Krizsan K."/>
            <person name="Foldi C."/>
            <person name="Dima B."/>
            <person name="Sanchez-Garcia M."/>
            <person name="Sanchez-Ramirez S."/>
            <person name="Szollosi G.J."/>
            <person name="Szarkandi J.G."/>
            <person name="Papp V."/>
            <person name="Albert L."/>
            <person name="Andreopoulos W."/>
            <person name="Angelini C."/>
            <person name="Antonin V."/>
            <person name="Barry K.W."/>
            <person name="Bougher N.L."/>
            <person name="Buchanan P."/>
            <person name="Buyck B."/>
            <person name="Bense V."/>
            <person name="Catcheside P."/>
            <person name="Chovatia M."/>
            <person name="Cooper J."/>
            <person name="Damon W."/>
            <person name="Desjardin D."/>
            <person name="Finy P."/>
            <person name="Geml J."/>
            <person name="Haridas S."/>
            <person name="Hughes K."/>
            <person name="Justo A."/>
            <person name="Karasinski D."/>
            <person name="Kautmanova I."/>
            <person name="Kiss B."/>
            <person name="Kocsube S."/>
            <person name="Kotiranta H."/>
            <person name="LaButti K.M."/>
            <person name="Lechner B.E."/>
            <person name="Liimatainen K."/>
            <person name="Lipzen A."/>
            <person name="Lukacs Z."/>
            <person name="Mihaltcheva S."/>
            <person name="Morgado L.N."/>
            <person name="Niskanen T."/>
            <person name="Noordeloos M.E."/>
            <person name="Ohm R.A."/>
            <person name="Ortiz-Santana B."/>
            <person name="Ovrebo C."/>
            <person name="Racz N."/>
            <person name="Riley R."/>
            <person name="Savchenko A."/>
            <person name="Shiryaev A."/>
            <person name="Soop K."/>
            <person name="Spirin V."/>
            <person name="Szebenyi C."/>
            <person name="Tomsovsky M."/>
            <person name="Tulloss R.E."/>
            <person name="Uehling J."/>
            <person name="Grigoriev I.V."/>
            <person name="Vagvolgyi C."/>
            <person name="Papp T."/>
            <person name="Martin F.M."/>
            <person name="Miettinen O."/>
            <person name="Hibbett D.S."/>
            <person name="Nagy L.G."/>
        </authorList>
    </citation>
    <scope>NUCLEOTIDE SEQUENCE [LARGE SCALE GENOMIC DNA]</scope>
    <source>
        <strain evidence="1 2">CBS 962.96</strain>
    </source>
</reference>
<dbReference type="EMBL" id="ML179040">
    <property type="protein sequence ID" value="THV06861.1"/>
    <property type="molecule type" value="Genomic_DNA"/>
</dbReference>
<evidence type="ECO:0000313" key="2">
    <source>
        <dbReference type="Proteomes" id="UP000297245"/>
    </source>
</evidence>
<keyword evidence="2" id="KW-1185">Reference proteome</keyword>